<keyword evidence="3" id="KW-1185">Reference proteome</keyword>
<accession>A0ABD2IU80</accession>
<feature type="compositionally biased region" description="Basic and acidic residues" evidence="1">
    <location>
        <begin position="1058"/>
        <end position="1071"/>
    </location>
</feature>
<feature type="compositionally biased region" description="Acidic residues" evidence="1">
    <location>
        <begin position="1042"/>
        <end position="1057"/>
    </location>
</feature>
<feature type="region of interest" description="Disordered" evidence="1">
    <location>
        <begin position="1034"/>
        <end position="1104"/>
    </location>
</feature>
<protein>
    <submittedName>
        <fullName evidence="2">Uncharacterized protein</fullName>
    </submittedName>
</protein>
<feature type="region of interest" description="Disordered" evidence="1">
    <location>
        <begin position="816"/>
        <end position="852"/>
    </location>
</feature>
<comment type="caution">
    <text evidence="2">The sequence shown here is derived from an EMBL/GenBank/DDBJ whole genome shotgun (WGS) entry which is preliminary data.</text>
</comment>
<dbReference type="Proteomes" id="UP001620645">
    <property type="component" value="Unassembled WGS sequence"/>
</dbReference>
<feature type="compositionally biased region" description="Acidic residues" evidence="1">
    <location>
        <begin position="227"/>
        <end position="244"/>
    </location>
</feature>
<evidence type="ECO:0000313" key="3">
    <source>
        <dbReference type="Proteomes" id="UP001620645"/>
    </source>
</evidence>
<name>A0ABD2IU80_HETSC</name>
<gene>
    <name evidence="2" type="ORF">niasHS_010494</name>
</gene>
<evidence type="ECO:0000313" key="2">
    <source>
        <dbReference type="EMBL" id="KAL3082692.1"/>
    </source>
</evidence>
<sequence length="1452" mass="164689">MGVRNEWPPSVRPSALPCRRMYKSILMIMTIFCHCSSPWHFVRTESASPSLLALLEQRLIAVIGHEIDAEIVRHSLHDHKSFRRRSSANISNCQPYHSKKKFLAEFDFFDDSESSSQFPTQSPPNNKNQNRSPLMVQHEIQRISYQLVEHSPALRIFRTETLEECKHLVQNLWKIEQQKDSRRSKKGISSGIFPPQNHLNESNGFRPFSPQFLPPTDFAGGERQKSDEDEYEEYDSENEEEDEGGQQHNDVVELSSFSLDHSMQEWPDEEMQNIVWLICSDGMEQSVRLTNIQKLHFVSPVSFSKSKAFEIFLGHLHAVLPLPSLFSETMHILARILNCPNEMLWLKSSNCLSRVVHGVIRSPSLGPNDKKSFADFFRQILFNGPQIWRHFEQPNICQIVRDLVEMLTVEISAGGGGGPSPSGFLEMLARVDPEALWLLPWLHRRSILTLMMPKFLELINEILDQHGKEKLNGCDGTDEKPRHSPLFWAFEASLLFRCLQHSSVLGFLREIVPDYAELQRSFCRAILHFLTLVFGPLPMFAGSRQKGFGMARRIVVKGLLKTTMSDCGAGMLSSLPLFLMPLFAVPSSVGASLVVPMPSPSSPSSFAQMFDLCLKVLLNVLLHAPPSLPSAGDVSAFLAKVEQSLRHHLTLFLHHNDNPFSNEITIQVLNALFEHFPIDQLRTAFSDLIHTLLITNISKLDHSNPNHRRLIVAIAYLTFMDHLNHSQSAYQWKQWRKNTGKMLSKIAMRNYSLICAGGVSPANPSNGWATFPSAIELSESERHSTTNALLQFLGLQLQQEKFGQKPKSVQNCGAKLRPIGGHSRQSAPISLASVRRPTDDTSPQVTTADSDYSHASASSLASASSPSIQRLDFLPSVPNDFRPANCHSEPLPDFIFFLVTQSELLVELLRCGQFGHYLLNKFVSFERLKDSGAEHKMIEFVGKMDFLITNFDMLTDLRHFVPNLGARLVEFLHKYCSDSSGNLLMSELSRRLCLFFSHSFVAAPSERRFLKFERIGQMHVALANIPQSIYAKLRTSTNGDEGKDEEGEEEEEEEDGGSEEKREKEGKSERKERKKNNRRKRREEEKEKWDNESSPATEAKGQQKMADCFRHLPTLSVEAAGKWQNDRNHFEPTTVLGRNTRTVSMQLEERDFQFWFAVLPEKDTVATRHALLQILFSSAGDGGKMQQRMRSQPFELLAKFAMKFWPMPEQNKMTMKPPPHSEWLSILADYAHGLALVRGTRAAVRQRIGTVRLLQQNGQSANDWFLAALFLSSGLSAEATSEFCERFLEWRRVSSSSAPFSLNVDSIWPVCCSVSSPSSSSPCRSFSELLALRVFPRVLSLVRRCAAFRPLRAFLCSCRIPSLFHLFLFYTNQAYLGILPFQAVQEYLVVAVLGGPEFQALHFCAVLAHICDSSTRHHSLHFSSKLTSLFLRPIFLSDFRFSKYALIEMGDH</sequence>
<organism evidence="2 3">
    <name type="scientific">Heterodera schachtii</name>
    <name type="common">Sugarbeet cyst nematode worm</name>
    <name type="synonym">Tylenchus schachtii</name>
    <dbReference type="NCBI Taxonomy" id="97005"/>
    <lineage>
        <taxon>Eukaryota</taxon>
        <taxon>Metazoa</taxon>
        <taxon>Ecdysozoa</taxon>
        <taxon>Nematoda</taxon>
        <taxon>Chromadorea</taxon>
        <taxon>Rhabditida</taxon>
        <taxon>Tylenchina</taxon>
        <taxon>Tylenchomorpha</taxon>
        <taxon>Tylenchoidea</taxon>
        <taxon>Heteroderidae</taxon>
        <taxon>Heteroderinae</taxon>
        <taxon>Heterodera</taxon>
    </lineage>
</organism>
<proteinExistence type="predicted"/>
<evidence type="ECO:0000256" key="1">
    <source>
        <dbReference type="SAM" id="MobiDB-lite"/>
    </source>
</evidence>
<dbReference type="EMBL" id="JBICCN010000254">
    <property type="protein sequence ID" value="KAL3082692.1"/>
    <property type="molecule type" value="Genomic_DNA"/>
</dbReference>
<feature type="region of interest" description="Disordered" evidence="1">
    <location>
        <begin position="179"/>
        <end position="247"/>
    </location>
</feature>
<reference evidence="2 3" key="1">
    <citation type="submission" date="2024-10" db="EMBL/GenBank/DDBJ databases">
        <authorList>
            <person name="Kim D."/>
        </authorList>
    </citation>
    <scope>NUCLEOTIDE SEQUENCE [LARGE SCALE GENOMIC DNA]</scope>
    <source>
        <strain evidence="2">Taebaek</strain>
    </source>
</reference>
<feature type="compositionally biased region" description="Basic and acidic residues" evidence="1">
    <location>
        <begin position="1082"/>
        <end position="1091"/>
    </location>
</feature>
<feature type="compositionally biased region" description="Basic residues" evidence="1">
    <location>
        <begin position="1072"/>
        <end position="1081"/>
    </location>
</feature>